<reference evidence="3" key="1">
    <citation type="journal article" date="2013" name="Nature">
        <title>Pan genome of the phytoplankton Emiliania underpins its global distribution.</title>
        <authorList>
            <person name="Read B.A."/>
            <person name="Kegel J."/>
            <person name="Klute M.J."/>
            <person name="Kuo A."/>
            <person name="Lefebvre S.C."/>
            <person name="Maumus F."/>
            <person name="Mayer C."/>
            <person name="Miller J."/>
            <person name="Monier A."/>
            <person name="Salamov A."/>
            <person name="Young J."/>
            <person name="Aguilar M."/>
            <person name="Claverie J.M."/>
            <person name="Frickenhaus S."/>
            <person name="Gonzalez K."/>
            <person name="Herman E.K."/>
            <person name="Lin Y.C."/>
            <person name="Napier J."/>
            <person name="Ogata H."/>
            <person name="Sarno A.F."/>
            <person name="Shmutz J."/>
            <person name="Schroeder D."/>
            <person name="de Vargas C."/>
            <person name="Verret F."/>
            <person name="von Dassow P."/>
            <person name="Valentin K."/>
            <person name="Van de Peer Y."/>
            <person name="Wheeler G."/>
            <person name="Dacks J.B."/>
            <person name="Delwiche C.F."/>
            <person name="Dyhrman S.T."/>
            <person name="Glockner G."/>
            <person name="John U."/>
            <person name="Richards T."/>
            <person name="Worden A.Z."/>
            <person name="Zhang X."/>
            <person name="Grigoriev I.V."/>
            <person name="Allen A.E."/>
            <person name="Bidle K."/>
            <person name="Borodovsky M."/>
            <person name="Bowler C."/>
            <person name="Brownlee C."/>
            <person name="Cock J.M."/>
            <person name="Elias M."/>
            <person name="Gladyshev V.N."/>
            <person name="Groth M."/>
            <person name="Guda C."/>
            <person name="Hadaegh A."/>
            <person name="Iglesias-Rodriguez M.D."/>
            <person name="Jenkins J."/>
            <person name="Jones B.M."/>
            <person name="Lawson T."/>
            <person name="Leese F."/>
            <person name="Lindquist E."/>
            <person name="Lobanov A."/>
            <person name="Lomsadze A."/>
            <person name="Malik S.B."/>
            <person name="Marsh M.E."/>
            <person name="Mackinder L."/>
            <person name="Mock T."/>
            <person name="Mueller-Roeber B."/>
            <person name="Pagarete A."/>
            <person name="Parker M."/>
            <person name="Probert I."/>
            <person name="Quesneville H."/>
            <person name="Raines C."/>
            <person name="Rensing S.A."/>
            <person name="Riano-Pachon D.M."/>
            <person name="Richier S."/>
            <person name="Rokitta S."/>
            <person name="Shiraiwa Y."/>
            <person name="Soanes D.M."/>
            <person name="van der Giezen M."/>
            <person name="Wahlund T.M."/>
            <person name="Williams B."/>
            <person name="Wilson W."/>
            <person name="Wolfe G."/>
            <person name="Wurch L.L."/>
        </authorList>
    </citation>
    <scope>NUCLEOTIDE SEQUENCE</scope>
</reference>
<dbReference type="HOGENOM" id="CLU_1162950_0_0_1"/>
<evidence type="ECO:0000313" key="3">
    <source>
        <dbReference type="Proteomes" id="UP000013827"/>
    </source>
</evidence>
<evidence type="ECO:0000256" key="1">
    <source>
        <dbReference type="SAM" id="MobiDB-lite"/>
    </source>
</evidence>
<accession>A0A0D3JD53</accession>
<dbReference type="EnsemblProtists" id="EOD21438">
    <property type="protein sequence ID" value="EOD21438"/>
    <property type="gene ID" value="EMIHUDRAFT_241198"/>
</dbReference>
<name>A0A0D3JD53_EMIH1</name>
<dbReference type="RefSeq" id="XP_005773867.1">
    <property type="nucleotide sequence ID" value="XM_005773810.1"/>
</dbReference>
<dbReference type="GeneID" id="17266984"/>
<proteinExistence type="predicted"/>
<dbReference type="PaxDb" id="2903-EOD21438"/>
<feature type="compositionally biased region" description="Acidic residues" evidence="1">
    <location>
        <begin position="145"/>
        <end position="154"/>
    </location>
</feature>
<dbReference type="KEGG" id="ehx:EMIHUDRAFT_241198"/>
<feature type="region of interest" description="Disordered" evidence="1">
    <location>
        <begin position="64"/>
        <end position="169"/>
    </location>
</feature>
<protein>
    <submittedName>
        <fullName evidence="2">Uncharacterized protein</fullName>
    </submittedName>
</protein>
<feature type="compositionally biased region" description="Low complexity" evidence="1">
    <location>
        <begin position="92"/>
        <end position="103"/>
    </location>
</feature>
<keyword evidence="3" id="KW-1185">Reference proteome</keyword>
<dbReference type="Proteomes" id="UP000013827">
    <property type="component" value="Unassembled WGS sequence"/>
</dbReference>
<dbReference type="AlphaFoldDB" id="A0A0D3JD53"/>
<sequence length="239" mass="24992">MLPSREVVAARFAAAVRQAKSERIPPPPGAACRGRLACDVDRSEEAELRRLESGAPVTASVHVNLIDDDEAPPQESGRTPLDELDAIDDSALMEAVEAAAAERSGGEAPGLAPWYSKRAAPAGSSDDGDDGAEPIEAAKARQPADDGEDDEDELVVGPPPKQQRAAEGGVRFGWEAVASRAGEAALRDKASSAVVQQDAVMSSVFGEARGDGDEARAALLAQVNEAAQKNARLELQSRY</sequence>
<evidence type="ECO:0000313" key="2">
    <source>
        <dbReference type="EnsemblProtists" id="EOD21438"/>
    </source>
</evidence>
<organism evidence="2 3">
    <name type="scientific">Emiliania huxleyi (strain CCMP1516)</name>
    <dbReference type="NCBI Taxonomy" id="280463"/>
    <lineage>
        <taxon>Eukaryota</taxon>
        <taxon>Haptista</taxon>
        <taxon>Haptophyta</taxon>
        <taxon>Prymnesiophyceae</taxon>
        <taxon>Isochrysidales</taxon>
        <taxon>Noelaerhabdaceae</taxon>
        <taxon>Emiliania</taxon>
    </lineage>
</organism>
<reference evidence="2" key="2">
    <citation type="submission" date="2024-10" db="UniProtKB">
        <authorList>
            <consortium name="EnsemblProtists"/>
        </authorList>
    </citation>
    <scope>IDENTIFICATION</scope>
</reference>